<sequence length="174" mass="20238">MHLPRQSSICVSAPILPHHSKKKRNMPIFQFPYLFSCVTSSPKVPPKGDRRFYNPHLASPQTELHGKSSLTLSQNVKIIAITPPFFQNAHTPTLFLSLFSSPQDLLSHSVSQSHNTNRYNVTYPSQQEKNLLRFQSSCRRWKGCDRKKKKKKAWRCNDRHKQLNRFPIGYRPQL</sequence>
<gene>
    <name evidence="1" type="ORF">QC762_604590</name>
</gene>
<dbReference type="RefSeq" id="XP_062740232.1">
    <property type="nucleotide sequence ID" value="XM_062892155.1"/>
</dbReference>
<comment type="caution">
    <text evidence="1">The sequence shown here is derived from an EMBL/GenBank/DDBJ whole genome shotgun (WGS) entry which is preliminary data.</text>
</comment>
<reference evidence="1 2" key="1">
    <citation type="journal article" date="2023" name="bioRxiv">
        <title>High-quality genome assemblies of four members of thePodospora anserinaspecies complex.</title>
        <authorList>
            <person name="Ament-Velasquez S.L."/>
            <person name="Vogan A.A."/>
            <person name="Wallerman O."/>
            <person name="Hartmann F."/>
            <person name="Gautier V."/>
            <person name="Silar P."/>
            <person name="Giraud T."/>
            <person name="Johannesson H."/>
        </authorList>
    </citation>
    <scope>NUCLEOTIDE SEQUENCE [LARGE SCALE GENOMIC DNA]</scope>
    <source>
        <strain evidence="1 2">CBS 415.72m</strain>
    </source>
</reference>
<dbReference type="Proteomes" id="UP001323405">
    <property type="component" value="Unassembled WGS sequence"/>
</dbReference>
<dbReference type="GeneID" id="87912062"/>
<keyword evidence="2" id="KW-1185">Reference proteome</keyword>
<evidence type="ECO:0000313" key="2">
    <source>
        <dbReference type="Proteomes" id="UP001323405"/>
    </source>
</evidence>
<evidence type="ECO:0000313" key="1">
    <source>
        <dbReference type="EMBL" id="KAK4651257.1"/>
    </source>
</evidence>
<dbReference type="EMBL" id="JAFFHA010000008">
    <property type="protein sequence ID" value="KAK4651257.1"/>
    <property type="molecule type" value="Genomic_DNA"/>
</dbReference>
<protein>
    <submittedName>
        <fullName evidence="1">Uncharacterized protein</fullName>
    </submittedName>
</protein>
<proteinExistence type="predicted"/>
<accession>A0ABR0G697</accession>
<organism evidence="1 2">
    <name type="scientific">Podospora pseudocomata</name>
    <dbReference type="NCBI Taxonomy" id="2093779"/>
    <lineage>
        <taxon>Eukaryota</taxon>
        <taxon>Fungi</taxon>
        <taxon>Dikarya</taxon>
        <taxon>Ascomycota</taxon>
        <taxon>Pezizomycotina</taxon>
        <taxon>Sordariomycetes</taxon>
        <taxon>Sordariomycetidae</taxon>
        <taxon>Sordariales</taxon>
        <taxon>Podosporaceae</taxon>
        <taxon>Podospora</taxon>
    </lineage>
</organism>
<name>A0ABR0G697_9PEZI</name>